<evidence type="ECO:0000313" key="3">
    <source>
        <dbReference type="Proteomes" id="UP000009886"/>
    </source>
</evidence>
<evidence type="ECO:0000256" key="1">
    <source>
        <dbReference type="SAM" id="Phobius"/>
    </source>
</evidence>
<sequence length="72" mass="8426">MSDTLLPPGPRKPQKICYAIPYYKPFVYSSFFITSFTFAWIAYLSTGCQMCLWIGFVTHSSIWRICFVYVVH</sequence>
<keyword evidence="1" id="KW-0472">Membrane</keyword>
<dbReference type="AlphaFoldDB" id="K9FRA0"/>
<dbReference type="KEGG" id="pdp:PDIP_55300"/>
<dbReference type="Proteomes" id="UP000009886">
    <property type="component" value="Unassembled WGS sequence"/>
</dbReference>
<feature type="transmembrane region" description="Helical" evidence="1">
    <location>
        <begin position="26"/>
        <end position="44"/>
    </location>
</feature>
<protein>
    <submittedName>
        <fullName evidence="2">Uncharacterized protein</fullName>
    </submittedName>
</protein>
<gene>
    <name evidence="2" type="ORF">PDIP_55300</name>
</gene>
<accession>K9FRA0</accession>
<organism evidence="2 3">
    <name type="scientific">Penicillium digitatum (strain Pd1 / CECT 20795)</name>
    <name type="common">Green mold</name>
    <dbReference type="NCBI Taxonomy" id="1170230"/>
    <lineage>
        <taxon>Eukaryota</taxon>
        <taxon>Fungi</taxon>
        <taxon>Dikarya</taxon>
        <taxon>Ascomycota</taxon>
        <taxon>Pezizomycotina</taxon>
        <taxon>Eurotiomycetes</taxon>
        <taxon>Eurotiomycetidae</taxon>
        <taxon>Eurotiales</taxon>
        <taxon>Aspergillaceae</taxon>
        <taxon>Penicillium</taxon>
    </lineage>
</organism>
<comment type="caution">
    <text evidence="2">The sequence shown here is derived from an EMBL/GenBank/DDBJ whole genome shotgun (WGS) entry which is preliminary data.</text>
</comment>
<keyword evidence="1" id="KW-1133">Transmembrane helix</keyword>
<name>K9FRA0_PEND1</name>
<dbReference type="VEuPathDB" id="FungiDB:PDIP_55300"/>
<evidence type="ECO:0000313" key="2">
    <source>
        <dbReference type="EMBL" id="EKV11709.1"/>
    </source>
</evidence>
<reference evidence="3" key="1">
    <citation type="journal article" date="2012" name="BMC Genomics">
        <title>Genome sequence of the necrotrophic fungus Penicillium digitatum, the main postharvest pathogen of citrus.</title>
        <authorList>
            <person name="Marcet-Houben M."/>
            <person name="Ballester A.-R."/>
            <person name="de la Fuente B."/>
            <person name="Harries E."/>
            <person name="Marcos J.F."/>
            <person name="Gonzalez-Candelas L."/>
            <person name="Gabaldon T."/>
        </authorList>
    </citation>
    <scope>NUCLEOTIDE SEQUENCE [LARGE SCALE GENOMIC DNA]</scope>
    <source>
        <strain evidence="3">Pd1 / CECT 20795</strain>
    </source>
</reference>
<dbReference type="EMBL" id="AKCU01000373">
    <property type="protein sequence ID" value="EKV11709.1"/>
    <property type="molecule type" value="Genomic_DNA"/>
</dbReference>
<dbReference type="HOGENOM" id="CLU_2722963_0_0_1"/>
<proteinExistence type="predicted"/>
<keyword evidence="1" id="KW-0812">Transmembrane</keyword>
<feature type="transmembrane region" description="Helical" evidence="1">
    <location>
        <begin position="51"/>
        <end position="71"/>
    </location>
</feature>